<reference evidence="3 4" key="1">
    <citation type="submission" date="2021-12" db="EMBL/GenBank/DDBJ databases">
        <title>Discovery of the Pendulisporaceae a myxobacterial family with distinct sporulation behavior and unique specialized metabolism.</title>
        <authorList>
            <person name="Garcia R."/>
            <person name="Popoff A."/>
            <person name="Bader C.D."/>
            <person name="Loehr J."/>
            <person name="Walesch S."/>
            <person name="Walt C."/>
            <person name="Boldt J."/>
            <person name="Bunk B."/>
            <person name="Haeckl F.J.F.P.J."/>
            <person name="Gunesch A.P."/>
            <person name="Birkelbach J."/>
            <person name="Nuebel U."/>
            <person name="Pietschmann T."/>
            <person name="Bach T."/>
            <person name="Mueller R."/>
        </authorList>
    </citation>
    <scope>NUCLEOTIDE SEQUENCE [LARGE SCALE GENOMIC DNA]</scope>
    <source>
        <strain evidence="3 4">MSr12523</strain>
    </source>
</reference>
<organism evidence="3 4">
    <name type="scientific">Pendulispora brunnea</name>
    <dbReference type="NCBI Taxonomy" id="2905690"/>
    <lineage>
        <taxon>Bacteria</taxon>
        <taxon>Pseudomonadati</taxon>
        <taxon>Myxococcota</taxon>
        <taxon>Myxococcia</taxon>
        <taxon>Myxococcales</taxon>
        <taxon>Sorangiineae</taxon>
        <taxon>Pendulisporaceae</taxon>
        <taxon>Pendulispora</taxon>
    </lineage>
</organism>
<keyword evidence="1" id="KW-1133">Transmembrane helix</keyword>
<proteinExistence type="predicted"/>
<dbReference type="CDD" id="cd00081">
    <property type="entry name" value="Hint"/>
    <property type="match status" value="1"/>
</dbReference>
<dbReference type="SUPFAM" id="SSF51294">
    <property type="entry name" value="Hedgehog/intein (Hint) domain"/>
    <property type="match status" value="1"/>
</dbReference>
<dbReference type="RefSeq" id="WP_394850761.1">
    <property type="nucleotide sequence ID" value="NZ_CP089982.1"/>
</dbReference>
<dbReference type="SMART" id="SM00306">
    <property type="entry name" value="HintN"/>
    <property type="match status" value="1"/>
</dbReference>
<dbReference type="EMBL" id="CP089982">
    <property type="protein sequence ID" value="WXB00119.1"/>
    <property type="molecule type" value="Genomic_DNA"/>
</dbReference>
<feature type="transmembrane region" description="Helical" evidence="1">
    <location>
        <begin position="20"/>
        <end position="38"/>
    </location>
</feature>
<dbReference type="Proteomes" id="UP001379533">
    <property type="component" value="Chromosome"/>
</dbReference>
<evidence type="ECO:0000256" key="1">
    <source>
        <dbReference type="SAM" id="Phobius"/>
    </source>
</evidence>
<name>A0ABZ2KS35_9BACT</name>
<evidence type="ECO:0000259" key="2">
    <source>
        <dbReference type="SMART" id="SM00306"/>
    </source>
</evidence>
<dbReference type="InterPro" id="IPR003587">
    <property type="entry name" value="Hint_dom_N"/>
</dbReference>
<dbReference type="PROSITE" id="PS50817">
    <property type="entry name" value="INTEIN_N_TER"/>
    <property type="match status" value="1"/>
</dbReference>
<evidence type="ECO:0000313" key="4">
    <source>
        <dbReference type="Proteomes" id="UP001379533"/>
    </source>
</evidence>
<sequence>MSAGLVHLLRDRRGVSSIEYALLLFAILLVVGGGYRALARNDAKATRTTTRVLQGGDSDLVASGGQYTGTGSGGGASGGGGGALGGTVCDGRSCGAPGGNCFVAGTPVWTARGEVAIENVANGDLVLSRDEKTGDVREARVVTTFSHVAKALLEVVLLGSDGADVLSVTPEHVVWSRERGWIEAGALAPGETLLDRRGNVVQVESVTKLVREAVVYNFEVEATHTYFVGHLGTWVHNACNPFQTPTPTVPGMTTYYTSNAFNHGHFSGTETFWMNQSNGVITLDKPPTNWLGQTTGYTSFNGQYVGLGSTAINDATTANPHIHTVPGMWDPSADVVFTDTLSACTVVVYDSSLLHVHALTLNAAPYNGDIQAYLNDPQHGAVNKPPAFTVTPQMYSFPTGVGFLYGVNQDNGRNWYLVSYPHGSPTTTTYVGTTTR</sequence>
<protein>
    <submittedName>
        <fullName evidence="3">HINT domain-containing protein</fullName>
    </submittedName>
</protein>
<feature type="domain" description="Hint" evidence="2">
    <location>
        <begin position="99"/>
        <end position="197"/>
    </location>
</feature>
<keyword evidence="1" id="KW-0812">Transmembrane</keyword>
<keyword evidence="4" id="KW-1185">Reference proteome</keyword>
<accession>A0ABZ2KS35</accession>
<keyword evidence="1" id="KW-0472">Membrane</keyword>
<dbReference type="Pfam" id="PF07591">
    <property type="entry name" value="PT-HINT"/>
    <property type="match status" value="1"/>
</dbReference>
<gene>
    <name evidence="3" type="ORF">LZC95_25305</name>
</gene>
<dbReference type="InterPro" id="IPR006141">
    <property type="entry name" value="Intein_N"/>
</dbReference>
<evidence type="ECO:0000313" key="3">
    <source>
        <dbReference type="EMBL" id="WXB00119.1"/>
    </source>
</evidence>
<dbReference type="Gene3D" id="2.170.16.10">
    <property type="entry name" value="Hedgehog/Intein (Hint) domain"/>
    <property type="match status" value="1"/>
</dbReference>
<dbReference type="InterPro" id="IPR036844">
    <property type="entry name" value="Hint_dom_sf"/>
</dbReference>